<dbReference type="AlphaFoldDB" id="A0A9N9AJT0"/>
<feature type="non-terminal residue" evidence="4">
    <location>
        <position position="488"/>
    </location>
</feature>
<feature type="region of interest" description="Disordered" evidence="2">
    <location>
        <begin position="227"/>
        <end position="246"/>
    </location>
</feature>
<name>A0A9N9AJT0_9GLOM</name>
<evidence type="ECO:0000256" key="1">
    <source>
        <dbReference type="ARBA" id="ARBA00038101"/>
    </source>
</evidence>
<dbReference type="SUPFAM" id="SSF81901">
    <property type="entry name" value="HCP-like"/>
    <property type="match status" value="1"/>
</dbReference>
<evidence type="ECO:0000256" key="2">
    <source>
        <dbReference type="SAM" id="MobiDB-lite"/>
    </source>
</evidence>
<dbReference type="GO" id="GO:0005524">
    <property type="term" value="F:ATP binding"/>
    <property type="evidence" value="ECO:0007669"/>
    <property type="project" value="InterPro"/>
</dbReference>
<keyword evidence="5" id="KW-1185">Reference proteome</keyword>
<comment type="caution">
    <text evidence="4">The sequence shown here is derived from an EMBL/GenBank/DDBJ whole genome shotgun (WGS) entry which is preliminary data.</text>
</comment>
<dbReference type="Gene3D" id="1.25.40.10">
    <property type="entry name" value="Tetratricopeptide repeat domain"/>
    <property type="match status" value="1"/>
</dbReference>
<reference evidence="4" key="1">
    <citation type="submission" date="2021-06" db="EMBL/GenBank/DDBJ databases">
        <authorList>
            <person name="Kallberg Y."/>
            <person name="Tangrot J."/>
            <person name="Rosling A."/>
        </authorList>
    </citation>
    <scope>NUCLEOTIDE SEQUENCE</scope>
    <source>
        <strain evidence="4">CL551</strain>
    </source>
</reference>
<dbReference type="InterPro" id="IPR000719">
    <property type="entry name" value="Prot_kinase_dom"/>
</dbReference>
<proteinExistence type="inferred from homology"/>
<evidence type="ECO:0000313" key="5">
    <source>
        <dbReference type="Proteomes" id="UP000789342"/>
    </source>
</evidence>
<sequence length="488" mass="55593">MPEDKVDFENSTDWRKQVRKKLKKNVVNYYSYSKFHGITRINKGGFSVVYKAECSDFNSIVALKVIKGEYFKKIDDFIRELNIHIKLSSHENILKIYGISYYKNKTLNGIIIYNSIRETPILDTPVRYMLLYEKCWDLKPERRPEIQDVVASLQNINLNLVIHQIHEEIGNPEAFANSNNSTLSASSDESYHNILHSNGTMEDFLSVDNMMEDVSEGFSLDVIENNNSEASSTHSSEEDSSAHSGLSNEVTFLSHSPENIEPVTIIEGATFSTQTTEDIGPVTTNEVENSVAIIQSPANTTDIKENFIRDLYETFVKKIVHGVPNLIVCNDLKKIIKSKDEELTNVLLLLKNRKNYDCLVGFFNAYEYKDFGEAYAYYYNASRMNNDALGHFFVGLCYEKGYGVGKDYKKSLENYQKSADEGNAEAQFKIGTFMFKGLCGNKDKTSAVDWYQISAKKNFKAQICLSRCYREGKGIKKNIEKANDLLKT</sequence>
<comment type="similarity">
    <text evidence="1">Belongs to the sel-1 family.</text>
</comment>
<dbReference type="InterPro" id="IPR006597">
    <property type="entry name" value="Sel1-like"/>
</dbReference>
<dbReference type="Proteomes" id="UP000789342">
    <property type="component" value="Unassembled WGS sequence"/>
</dbReference>
<dbReference type="Pfam" id="PF08238">
    <property type="entry name" value="Sel1"/>
    <property type="match status" value="3"/>
</dbReference>
<dbReference type="InterPro" id="IPR001245">
    <property type="entry name" value="Ser-Thr/Tyr_kinase_cat_dom"/>
</dbReference>
<dbReference type="OrthoDB" id="2384430at2759"/>
<gene>
    <name evidence="4" type="ORF">AMORRO_LOCUS4755</name>
</gene>
<dbReference type="SUPFAM" id="SSF56112">
    <property type="entry name" value="Protein kinase-like (PK-like)"/>
    <property type="match status" value="1"/>
</dbReference>
<dbReference type="PANTHER" id="PTHR11102:SF160">
    <property type="entry name" value="ERAD-ASSOCIATED E3 UBIQUITIN-PROTEIN LIGASE COMPONENT HRD3"/>
    <property type="match status" value="1"/>
</dbReference>
<dbReference type="PROSITE" id="PS50011">
    <property type="entry name" value="PROTEIN_KINASE_DOM"/>
    <property type="match status" value="1"/>
</dbReference>
<dbReference type="InterPro" id="IPR050767">
    <property type="entry name" value="Sel1_AlgK"/>
</dbReference>
<dbReference type="EMBL" id="CAJVPV010002671">
    <property type="protein sequence ID" value="CAG8532801.1"/>
    <property type="molecule type" value="Genomic_DNA"/>
</dbReference>
<dbReference type="Gene3D" id="3.30.200.20">
    <property type="entry name" value="Phosphorylase Kinase, domain 1"/>
    <property type="match status" value="1"/>
</dbReference>
<dbReference type="Pfam" id="PF07714">
    <property type="entry name" value="PK_Tyr_Ser-Thr"/>
    <property type="match status" value="1"/>
</dbReference>
<dbReference type="InterPro" id="IPR011990">
    <property type="entry name" value="TPR-like_helical_dom_sf"/>
</dbReference>
<protein>
    <submittedName>
        <fullName evidence="4">3806_t:CDS:1</fullName>
    </submittedName>
</protein>
<dbReference type="SMART" id="SM00671">
    <property type="entry name" value="SEL1"/>
    <property type="match status" value="2"/>
</dbReference>
<dbReference type="PANTHER" id="PTHR11102">
    <property type="entry name" value="SEL-1-LIKE PROTEIN"/>
    <property type="match status" value="1"/>
</dbReference>
<accession>A0A9N9AJT0</accession>
<dbReference type="InterPro" id="IPR011009">
    <property type="entry name" value="Kinase-like_dom_sf"/>
</dbReference>
<evidence type="ECO:0000313" key="4">
    <source>
        <dbReference type="EMBL" id="CAG8532801.1"/>
    </source>
</evidence>
<feature type="domain" description="Protein kinase" evidence="3">
    <location>
        <begin position="35"/>
        <end position="394"/>
    </location>
</feature>
<evidence type="ECO:0000259" key="3">
    <source>
        <dbReference type="PROSITE" id="PS50011"/>
    </source>
</evidence>
<organism evidence="4 5">
    <name type="scientific">Acaulospora morrowiae</name>
    <dbReference type="NCBI Taxonomy" id="94023"/>
    <lineage>
        <taxon>Eukaryota</taxon>
        <taxon>Fungi</taxon>
        <taxon>Fungi incertae sedis</taxon>
        <taxon>Mucoromycota</taxon>
        <taxon>Glomeromycotina</taxon>
        <taxon>Glomeromycetes</taxon>
        <taxon>Diversisporales</taxon>
        <taxon>Acaulosporaceae</taxon>
        <taxon>Acaulospora</taxon>
    </lineage>
</organism>
<dbReference type="GO" id="GO:0004672">
    <property type="term" value="F:protein kinase activity"/>
    <property type="evidence" value="ECO:0007669"/>
    <property type="project" value="InterPro"/>
</dbReference>